<dbReference type="Gene3D" id="2.60.40.1120">
    <property type="entry name" value="Carboxypeptidase-like, regulatory domain"/>
    <property type="match status" value="1"/>
</dbReference>
<gene>
    <name evidence="2" type="ORF">M23134_01062</name>
</gene>
<dbReference type="Proteomes" id="UP000004095">
    <property type="component" value="Unassembled WGS sequence"/>
</dbReference>
<dbReference type="eggNOG" id="COG1629">
    <property type="taxonomic scope" value="Bacteria"/>
</dbReference>
<keyword evidence="3" id="KW-1185">Reference proteome</keyword>
<dbReference type="EMBL" id="AAWS01000005">
    <property type="protein sequence ID" value="EAY30738.1"/>
    <property type="molecule type" value="Genomic_DNA"/>
</dbReference>
<accession>A1ZFG4</accession>
<dbReference type="InterPro" id="IPR008969">
    <property type="entry name" value="CarboxyPept-like_regulatory"/>
</dbReference>
<organism evidence="2 3">
    <name type="scientific">Microscilla marina ATCC 23134</name>
    <dbReference type="NCBI Taxonomy" id="313606"/>
    <lineage>
        <taxon>Bacteria</taxon>
        <taxon>Pseudomonadati</taxon>
        <taxon>Bacteroidota</taxon>
        <taxon>Cytophagia</taxon>
        <taxon>Cytophagales</taxon>
        <taxon>Microscillaceae</taxon>
        <taxon>Microscilla</taxon>
    </lineage>
</organism>
<evidence type="ECO:0000313" key="3">
    <source>
        <dbReference type="Proteomes" id="UP000004095"/>
    </source>
</evidence>
<dbReference type="RefSeq" id="WP_002694434.1">
    <property type="nucleotide sequence ID" value="NZ_AAWS01000005.1"/>
</dbReference>
<dbReference type="AlphaFoldDB" id="A1ZFG4"/>
<dbReference type="OrthoDB" id="966159at2"/>
<dbReference type="FunFam" id="2.60.40.1120:FF:000003">
    <property type="entry name" value="Outer membrane protein Omp121"/>
    <property type="match status" value="1"/>
</dbReference>
<evidence type="ECO:0000313" key="2">
    <source>
        <dbReference type="EMBL" id="EAY30738.1"/>
    </source>
</evidence>
<name>A1ZFG4_MICM2</name>
<sequence length="129" mass="14163">MKTTLLAIILCCIFSFSAYTQNNKTISGKVTDVQGEALPGVNVLIKGTNRGTATDIDGKYSLKVPTGATLVFSFIAMKPKELEVDGMIQVKDLELYSTGSHEQKDVVRKWKKVIRKLSLKAIGILKDDN</sequence>
<dbReference type="SUPFAM" id="SSF49464">
    <property type="entry name" value="Carboxypeptidase regulatory domain-like"/>
    <property type="match status" value="1"/>
</dbReference>
<feature type="chain" id="PRO_5002642137" evidence="1">
    <location>
        <begin position="21"/>
        <end position="129"/>
    </location>
</feature>
<dbReference type="Pfam" id="PF13715">
    <property type="entry name" value="CarbopepD_reg_2"/>
    <property type="match status" value="1"/>
</dbReference>
<comment type="caution">
    <text evidence="2">The sequence shown here is derived from an EMBL/GenBank/DDBJ whole genome shotgun (WGS) entry which is preliminary data.</text>
</comment>
<proteinExistence type="predicted"/>
<reference evidence="2 3" key="1">
    <citation type="submission" date="2007-01" db="EMBL/GenBank/DDBJ databases">
        <authorList>
            <person name="Haygood M."/>
            <person name="Podell S."/>
            <person name="Anderson C."/>
            <person name="Hopkinson B."/>
            <person name="Roe K."/>
            <person name="Barbeau K."/>
            <person name="Gaasterland T."/>
            <person name="Ferriera S."/>
            <person name="Johnson J."/>
            <person name="Kravitz S."/>
            <person name="Beeson K."/>
            <person name="Sutton G."/>
            <person name="Rogers Y.-H."/>
            <person name="Friedman R."/>
            <person name="Frazier M."/>
            <person name="Venter J.C."/>
        </authorList>
    </citation>
    <scope>NUCLEOTIDE SEQUENCE [LARGE SCALE GENOMIC DNA]</scope>
    <source>
        <strain evidence="2 3">ATCC 23134</strain>
    </source>
</reference>
<keyword evidence="1" id="KW-0732">Signal</keyword>
<evidence type="ECO:0000256" key="1">
    <source>
        <dbReference type="SAM" id="SignalP"/>
    </source>
</evidence>
<feature type="signal peptide" evidence="1">
    <location>
        <begin position="1"/>
        <end position="20"/>
    </location>
</feature>
<protein>
    <submittedName>
        <fullName evidence="2">Putative outer membrane protein, probably involved in nutrient binding</fullName>
    </submittedName>
</protein>